<accession>A0A1W1ZM69</accession>
<organism evidence="2 3">
    <name type="scientific">Polynucleobacter kasalickyi</name>
    <dbReference type="NCBI Taxonomy" id="1938817"/>
    <lineage>
        <taxon>Bacteria</taxon>
        <taxon>Pseudomonadati</taxon>
        <taxon>Pseudomonadota</taxon>
        <taxon>Betaproteobacteria</taxon>
        <taxon>Burkholderiales</taxon>
        <taxon>Burkholderiaceae</taxon>
        <taxon>Polynucleobacter</taxon>
    </lineage>
</organism>
<evidence type="ECO:0008006" key="4">
    <source>
        <dbReference type="Google" id="ProtNLM"/>
    </source>
</evidence>
<protein>
    <recommendedName>
        <fullName evidence="4">DUF4405 domain-containing protein</fullName>
    </recommendedName>
</protein>
<evidence type="ECO:0000256" key="1">
    <source>
        <dbReference type="SAM" id="Phobius"/>
    </source>
</evidence>
<feature type="transmembrane region" description="Helical" evidence="1">
    <location>
        <begin position="75"/>
        <end position="94"/>
    </location>
</feature>
<dbReference type="STRING" id="1938817.SAMN06296008_10611"/>
<sequence length="137" mass="16011">MKKNQKISTYFISGCCFFSGIGVFIYQDIFQLFPTEYRKLSIIHGISGQIFFIIFGICLNGHALHYLKNVKTLKWGFIFFVALLMNFLTVFFLYYGNLETRDMTHVLHVIFGFVIFLSFLGHIHFGKIYRALIKAKI</sequence>
<evidence type="ECO:0000313" key="2">
    <source>
        <dbReference type="EMBL" id="SMC49506.1"/>
    </source>
</evidence>
<gene>
    <name evidence="2" type="ORF">SAMN06296008_10611</name>
</gene>
<keyword evidence="1" id="KW-0812">Transmembrane</keyword>
<feature type="transmembrane region" description="Helical" evidence="1">
    <location>
        <begin position="106"/>
        <end position="126"/>
    </location>
</feature>
<keyword evidence="1" id="KW-1133">Transmembrane helix</keyword>
<feature type="transmembrane region" description="Helical" evidence="1">
    <location>
        <begin position="46"/>
        <end position="63"/>
    </location>
</feature>
<dbReference type="Proteomes" id="UP000192708">
    <property type="component" value="Unassembled WGS sequence"/>
</dbReference>
<dbReference type="AlphaFoldDB" id="A0A1W1ZM69"/>
<name>A0A1W1ZM69_9BURK</name>
<keyword evidence="1" id="KW-0472">Membrane</keyword>
<proteinExistence type="predicted"/>
<dbReference type="OrthoDB" id="9843136at2"/>
<dbReference type="EMBL" id="FWXJ01000006">
    <property type="protein sequence ID" value="SMC49506.1"/>
    <property type="molecule type" value="Genomic_DNA"/>
</dbReference>
<evidence type="ECO:0000313" key="3">
    <source>
        <dbReference type="Proteomes" id="UP000192708"/>
    </source>
</evidence>
<reference evidence="2 3" key="1">
    <citation type="submission" date="2017-04" db="EMBL/GenBank/DDBJ databases">
        <authorList>
            <person name="Afonso C.L."/>
            <person name="Miller P.J."/>
            <person name="Scott M.A."/>
            <person name="Spackman E."/>
            <person name="Goraichik I."/>
            <person name="Dimitrov K.M."/>
            <person name="Suarez D.L."/>
            <person name="Swayne D.E."/>
        </authorList>
    </citation>
    <scope>NUCLEOTIDE SEQUENCE [LARGE SCALE GENOMIC DNA]</scope>
    <source>
        <strain evidence="2 3">VK13</strain>
    </source>
</reference>
<feature type="transmembrane region" description="Helical" evidence="1">
    <location>
        <begin position="7"/>
        <end position="26"/>
    </location>
</feature>
<dbReference type="RefSeq" id="WP_084283357.1">
    <property type="nucleotide sequence ID" value="NZ_FWXJ01000006.1"/>
</dbReference>
<keyword evidence="3" id="KW-1185">Reference proteome</keyword>